<name>A0A4U9HIG1_SERRU</name>
<proteinExistence type="predicted"/>
<feature type="domain" description="BFD-like [2Fe-2S]-binding" evidence="1">
    <location>
        <begin position="83"/>
        <end position="131"/>
    </location>
</feature>
<dbReference type="EMBL" id="LR590463">
    <property type="protein sequence ID" value="VTP63898.1"/>
    <property type="molecule type" value="Genomic_DNA"/>
</dbReference>
<dbReference type="InterPro" id="IPR041854">
    <property type="entry name" value="BFD-like_2Fe2S-bd_dom_sf"/>
</dbReference>
<gene>
    <name evidence="2" type="ORF">NCTC12971_03408</name>
</gene>
<dbReference type="Gene3D" id="1.10.10.1100">
    <property type="entry name" value="BFD-like [2Fe-2S]-binding domain"/>
    <property type="match status" value="1"/>
</dbReference>
<evidence type="ECO:0000313" key="2">
    <source>
        <dbReference type="EMBL" id="VTP63898.1"/>
    </source>
</evidence>
<dbReference type="Pfam" id="PF04324">
    <property type="entry name" value="Fer2_BFD"/>
    <property type="match status" value="1"/>
</dbReference>
<organism evidence="2 3">
    <name type="scientific">Serratia rubidaea</name>
    <name type="common">Serratia marinorubra</name>
    <dbReference type="NCBI Taxonomy" id="61652"/>
    <lineage>
        <taxon>Bacteria</taxon>
        <taxon>Pseudomonadati</taxon>
        <taxon>Pseudomonadota</taxon>
        <taxon>Gammaproteobacteria</taxon>
        <taxon>Enterobacterales</taxon>
        <taxon>Yersiniaceae</taxon>
        <taxon>Serratia</taxon>
    </lineage>
</organism>
<sequence>MAAAALWSGGLTLQSASLSQHGYHLIGWRQGAVQLAFYARRQALALDRTAILAAFEQAPSPGAARLALLAGRAAPGQLAQGRTVCSCFGIDEPQILAAIGQGCGSTQALGEALQCGTNCGSCLPELKKLLAQCAGRRVA</sequence>
<reference evidence="2 3" key="1">
    <citation type="submission" date="2019-05" db="EMBL/GenBank/DDBJ databases">
        <authorList>
            <consortium name="Pathogen Informatics"/>
        </authorList>
    </citation>
    <scope>NUCLEOTIDE SEQUENCE [LARGE SCALE GENOMIC DNA]</scope>
    <source>
        <strain evidence="2 3">NCTC12971</strain>
    </source>
</reference>
<dbReference type="AlphaFoldDB" id="A0A4U9HIG1"/>
<accession>A0A4U9HIG1</accession>
<protein>
    <submittedName>
        <fullName evidence="2">Nitrite reductase subunit NirD</fullName>
    </submittedName>
</protein>
<dbReference type="Proteomes" id="UP000307968">
    <property type="component" value="Chromosome"/>
</dbReference>
<evidence type="ECO:0000259" key="1">
    <source>
        <dbReference type="Pfam" id="PF04324"/>
    </source>
</evidence>
<evidence type="ECO:0000313" key="3">
    <source>
        <dbReference type="Proteomes" id="UP000307968"/>
    </source>
</evidence>
<dbReference type="InterPro" id="IPR007419">
    <property type="entry name" value="BFD-like_2Fe2S-bd_dom"/>
</dbReference>